<protein>
    <submittedName>
        <fullName evidence="1">Uncharacterized protein</fullName>
    </submittedName>
</protein>
<keyword evidence="2" id="KW-1185">Reference proteome</keyword>
<name>A0ABN8MVJ9_9CNID</name>
<evidence type="ECO:0000313" key="2">
    <source>
        <dbReference type="Proteomes" id="UP001159405"/>
    </source>
</evidence>
<accession>A0ABN8MVJ9</accession>
<reference evidence="1 2" key="1">
    <citation type="submission" date="2022-05" db="EMBL/GenBank/DDBJ databases">
        <authorList>
            <consortium name="Genoscope - CEA"/>
            <person name="William W."/>
        </authorList>
    </citation>
    <scope>NUCLEOTIDE SEQUENCE [LARGE SCALE GENOMIC DNA]</scope>
</reference>
<dbReference type="EMBL" id="CALNXK010000001">
    <property type="protein sequence ID" value="CAH3032817.1"/>
    <property type="molecule type" value="Genomic_DNA"/>
</dbReference>
<gene>
    <name evidence="1" type="ORF">PLOB_00000348</name>
</gene>
<organism evidence="1 2">
    <name type="scientific">Porites lobata</name>
    <dbReference type="NCBI Taxonomy" id="104759"/>
    <lineage>
        <taxon>Eukaryota</taxon>
        <taxon>Metazoa</taxon>
        <taxon>Cnidaria</taxon>
        <taxon>Anthozoa</taxon>
        <taxon>Hexacorallia</taxon>
        <taxon>Scleractinia</taxon>
        <taxon>Fungiina</taxon>
        <taxon>Poritidae</taxon>
        <taxon>Porites</taxon>
    </lineage>
</organism>
<sequence>MSKTNSFLPAVRGGRIPSVSRFGAHGWQQQSYSTSDFMWKNPSLTKSRHMERRKRNLGEPRNNQELFLGYKICTSEIGEKEKRNDAIDIKSFVMNYVHNRQSQLALVKSVSKHNGRSPECLFMKKEPKKICLPSLKFTEEVISCRGDPSLSSYFSTDMKKIYALGDLSINKEGKNKERRKAKKKHALPQKHGLYIPCGNKEPAFRSKPKYYWRKKQDENDLNEDLPDKSTHLWEKYVLGLISRQTAQWIANQCSTGEQRSRLINFLDEKYRIEDVEKDGAATVYKILSINDDAVSPIRKDKQTVTGSQKLHTDT</sequence>
<evidence type="ECO:0000313" key="1">
    <source>
        <dbReference type="EMBL" id="CAH3032817.1"/>
    </source>
</evidence>
<proteinExistence type="predicted"/>
<dbReference type="Proteomes" id="UP001159405">
    <property type="component" value="Unassembled WGS sequence"/>
</dbReference>
<comment type="caution">
    <text evidence="1">The sequence shown here is derived from an EMBL/GenBank/DDBJ whole genome shotgun (WGS) entry which is preliminary data.</text>
</comment>